<dbReference type="Pfam" id="PF02452">
    <property type="entry name" value="PemK_toxin"/>
    <property type="match status" value="1"/>
</dbReference>
<dbReference type="InterPro" id="IPR011067">
    <property type="entry name" value="Plasmid_toxin/cell-grow_inhib"/>
</dbReference>
<dbReference type="PANTHER" id="PTHR33988:SF1">
    <property type="entry name" value="ENDORIBONUCLEASE MAZF7-RELATED"/>
    <property type="match status" value="1"/>
</dbReference>
<accession>A0A6G4W8U0</accession>
<sequence>MRRGDLVIVSAKGDYGKPRPAVVIQNDRLEDWVESLTVCFLTTDLTTGRNLRVDVEPNSGNGLHGKSQVQIEKIMTFPKDKARGPVGRLSSDQMRAVDRGLLLLLDLLPPIEIPRVP</sequence>
<dbReference type="GO" id="GO:0004521">
    <property type="term" value="F:RNA endonuclease activity"/>
    <property type="evidence" value="ECO:0007669"/>
    <property type="project" value="TreeGrafter"/>
</dbReference>
<dbReference type="GO" id="GO:0006402">
    <property type="term" value="P:mRNA catabolic process"/>
    <property type="evidence" value="ECO:0007669"/>
    <property type="project" value="TreeGrafter"/>
</dbReference>
<dbReference type="RefSeq" id="WP_165024541.1">
    <property type="nucleotide sequence ID" value="NZ_JAAKZF010000004.1"/>
</dbReference>
<gene>
    <name evidence="1" type="ORF">G6N73_05590</name>
</gene>
<protein>
    <submittedName>
        <fullName evidence="1">Type II toxin-antitoxin system PemK/MazF family toxin</fullName>
    </submittedName>
</protein>
<dbReference type="SUPFAM" id="SSF50118">
    <property type="entry name" value="Cell growth inhibitor/plasmid maintenance toxic component"/>
    <property type="match status" value="1"/>
</dbReference>
<organism evidence="1 2">
    <name type="scientific">Allomesorhizobium camelthorni</name>
    <dbReference type="NCBI Taxonomy" id="475069"/>
    <lineage>
        <taxon>Bacteria</taxon>
        <taxon>Pseudomonadati</taxon>
        <taxon>Pseudomonadota</taxon>
        <taxon>Alphaproteobacteria</taxon>
        <taxon>Hyphomicrobiales</taxon>
        <taxon>Phyllobacteriaceae</taxon>
        <taxon>Allomesorhizobium</taxon>
    </lineage>
</organism>
<dbReference type="Gene3D" id="2.30.30.110">
    <property type="match status" value="1"/>
</dbReference>
<dbReference type="GO" id="GO:0003677">
    <property type="term" value="F:DNA binding"/>
    <property type="evidence" value="ECO:0007669"/>
    <property type="project" value="InterPro"/>
</dbReference>
<reference evidence="1 2" key="1">
    <citation type="submission" date="2020-02" db="EMBL/GenBank/DDBJ databases">
        <title>Genome sequence of strain CCNWXJ40-4.</title>
        <authorList>
            <person name="Gao J."/>
            <person name="Sun J."/>
        </authorList>
    </citation>
    <scope>NUCLEOTIDE SEQUENCE [LARGE SCALE GENOMIC DNA]</scope>
    <source>
        <strain evidence="1 2">CCNWXJ 40-4</strain>
    </source>
</reference>
<dbReference type="AlphaFoldDB" id="A0A6G4W8U0"/>
<dbReference type="InterPro" id="IPR003477">
    <property type="entry name" value="PemK-like"/>
</dbReference>
<dbReference type="PANTHER" id="PTHR33988">
    <property type="entry name" value="ENDORIBONUCLEASE MAZF-RELATED"/>
    <property type="match status" value="1"/>
</dbReference>
<proteinExistence type="predicted"/>
<dbReference type="Proteomes" id="UP001642900">
    <property type="component" value="Unassembled WGS sequence"/>
</dbReference>
<evidence type="ECO:0000313" key="2">
    <source>
        <dbReference type="Proteomes" id="UP001642900"/>
    </source>
</evidence>
<dbReference type="EMBL" id="JAAKZF010000004">
    <property type="protein sequence ID" value="NGO50656.1"/>
    <property type="molecule type" value="Genomic_DNA"/>
</dbReference>
<name>A0A6G4W8U0_9HYPH</name>
<evidence type="ECO:0000313" key="1">
    <source>
        <dbReference type="EMBL" id="NGO50656.1"/>
    </source>
</evidence>
<comment type="caution">
    <text evidence="1">The sequence shown here is derived from an EMBL/GenBank/DDBJ whole genome shotgun (WGS) entry which is preliminary data.</text>
</comment>
<keyword evidence="2" id="KW-1185">Reference proteome</keyword>
<dbReference type="GO" id="GO:0016075">
    <property type="term" value="P:rRNA catabolic process"/>
    <property type="evidence" value="ECO:0007669"/>
    <property type="project" value="TreeGrafter"/>
</dbReference>